<keyword evidence="9" id="KW-0969">Cilium</keyword>
<comment type="subunit">
    <text evidence="8">The basal body constitutes a major portion of the flagellar organelle and consists of four rings (L,P,S, and M) mounted on a central rod.</text>
</comment>
<dbReference type="GO" id="GO:0005198">
    <property type="term" value="F:structural molecule activity"/>
    <property type="evidence" value="ECO:0007669"/>
    <property type="project" value="InterPro"/>
</dbReference>
<keyword evidence="10" id="KW-1185">Reference proteome</keyword>
<evidence type="ECO:0000256" key="1">
    <source>
        <dbReference type="ARBA" id="ARBA00002591"/>
    </source>
</evidence>
<evidence type="ECO:0000256" key="2">
    <source>
        <dbReference type="ARBA" id="ARBA00004117"/>
    </source>
</evidence>
<keyword evidence="6 8" id="KW-0975">Bacterial flagellum</keyword>
<reference evidence="9 10" key="1">
    <citation type="submission" date="2016-10" db="EMBL/GenBank/DDBJ databases">
        <authorList>
            <person name="de Groot N.N."/>
        </authorList>
    </citation>
    <scope>NUCLEOTIDE SEQUENCE [LARGE SCALE GENOMIC DNA]</scope>
    <source>
        <strain evidence="9 10">DSM 25584</strain>
    </source>
</reference>
<keyword evidence="5" id="KW-0574">Periplasm</keyword>
<accession>A0A1G7Q5C1</accession>
<keyword evidence="9" id="KW-0282">Flagellum</keyword>
<dbReference type="PANTHER" id="PTHR30381:SF0">
    <property type="entry name" value="FLAGELLAR P-RING PROTEIN"/>
    <property type="match status" value="1"/>
</dbReference>
<proteinExistence type="inferred from homology"/>
<dbReference type="EMBL" id="FNCE01000003">
    <property type="protein sequence ID" value="SDF93711.1"/>
    <property type="molecule type" value="Genomic_DNA"/>
</dbReference>
<dbReference type="NCBIfam" id="NF003676">
    <property type="entry name" value="PRK05303.1"/>
    <property type="match status" value="1"/>
</dbReference>
<protein>
    <recommendedName>
        <fullName evidence="3 8">Flagellar P-ring protein</fullName>
    </recommendedName>
    <alternativeName>
        <fullName evidence="7 8">Basal body P-ring protein</fullName>
    </alternativeName>
</protein>
<comment type="similarity">
    <text evidence="8">Belongs to the FlgI family.</text>
</comment>
<organism evidence="9 10">
    <name type="scientific">Limimonas halophila</name>
    <dbReference type="NCBI Taxonomy" id="1082479"/>
    <lineage>
        <taxon>Bacteria</taxon>
        <taxon>Pseudomonadati</taxon>
        <taxon>Pseudomonadota</taxon>
        <taxon>Alphaproteobacteria</taxon>
        <taxon>Rhodospirillales</taxon>
        <taxon>Rhodovibrionaceae</taxon>
        <taxon>Limimonas</taxon>
    </lineage>
</organism>
<sequence precursor="true">MRLRLPSAILGALTAAATVAATAFAPAPAAAQSRIKDIVDVEGVRENMLVGYGLVTGLNGSGDDLGDSKFTRESLIGMLQRLGVNARGEDLDTDNVAAVMVTADLPPFANQGARIDVTVSALGNAESLLGGQLLVTPLMGADGEVYAVAQGPLTVSGFSAGGAAEEVTKGVPTVGRMPNGAVVEREIDFQFNQMDSVKLSLRNPDFTTASRIADAINKFIGKPVADQLDPGTVDVDVPERFDGKTAQLITKIEQLPVDPDNQAKVVIDEKSGTIVMGEDVRIDTVAIAQGNLTIRVTETPQVSQPAPFAQAGQTEVVDRTEVDVDEDENRKMAVMPRGVSLQDLVDGLNALGVGPRDLIPILNAIKASGALHAKIEVL</sequence>
<feature type="signal peptide" evidence="8">
    <location>
        <begin position="1"/>
        <end position="25"/>
    </location>
</feature>
<dbReference type="AlphaFoldDB" id="A0A1G7Q5C1"/>
<comment type="function">
    <text evidence="1 8">Assembles around the rod to form the L-ring and probably protects the motor/basal body from shearing forces during rotation.</text>
</comment>
<dbReference type="RefSeq" id="WP_090019352.1">
    <property type="nucleotide sequence ID" value="NZ_FNCE01000003.1"/>
</dbReference>
<dbReference type="STRING" id="1082479.SAMN05216241_103238"/>
<gene>
    <name evidence="8" type="primary">flgI</name>
    <name evidence="9" type="ORF">SAMN05216241_103238</name>
</gene>
<evidence type="ECO:0000256" key="7">
    <source>
        <dbReference type="ARBA" id="ARBA00032344"/>
    </source>
</evidence>
<dbReference type="GO" id="GO:0009428">
    <property type="term" value="C:bacterial-type flagellum basal body, distal rod, P ring"/>
    <property type="evidence" value="ECO:0007669"/>
    <property type="project" value="InterPro"/>
</dbReference>
<dbReference type="OrthoDB" id="9786431at2"/>
<evidence type="ECO:0000256" key="3">
    <source>
        <dbReference type="ARBA" id="ARBA00019515"/>
    </source>
</evidence>
<dbReference type="PRINTS" id="PR01010">
    <property type="entry name" value="FLGPRINGFLGI"/>
</dbReference>
<keyword evidence="4 8" id="KW-0732">Signal</keyword>
<dbReference type="Proteomes" id="UP000199415">
    <property type="component" value="Unassembled WGS sequence"/>
</dbReference>
<feature type="chain" id="PRO_5011804048" description="Flagellar P-ring protein" evidence="8">
    <location>
        <begin position="26"/>
        <end position="378"/>
    </location>
</feature>
<evidence type="ECO:0000313" key="9">
    <source>
        <dbReference type="EMBL" id="SDF93711.1"/>
    </source>
</evidence>
<dbReference type="Pfam" id="PF02119">
    <property type="entry name" value="FlgI"/>
    <property type="match status" value="1"/>
</dbReference>
<dbReference type="GO" id="GO:0071973">
    <property type="term" value="P:bacterial-type flagellum-dependent cell motility"/>
    <property type="evidence" value="ECO:0007669"/>
    <property type="project" value="InterPro"/>
</dbReference>
<dbReference type="HAMAP" id="MF_00416">
    <property type="entry name" value="FlgI"/>
    <property type="match status" value="1"/>
</dbReference>
<evidence type="ECO:0000256" key="8">
    <source>
        <dbReference type="HAMAP-Rule" id="MF_00416"/>
    </source>
</evidence>
<comment type="subcellular location">
    <subcellularLocation>
        <location evidence="2 8">Bacterial flagellum basal body</location>
    </subcellularLocation>
</comment>
<evidence type="ECO:0000256" key="5">
    <source>
        <dbReference type="ARBA" id="ARBA00022764"/>
    </source>
</evidence>
<evidence type="ECO:0000313" key="10">
    <source>
        <dbReference type="Proteomes" id="UP000199415"/>
    </source>
</evidence>
<evidence type="ECO:0000256" key="4">
    <source>
        <dbReference type="ARBA" id="ARBA00022729"/>
    </source>
</evidence>
<keyword evidence="9" id="KW-0966">Cell projection</keyword>
<name>A0A1G7Q5C1_9PROT</name>
<dbReference type="GO" id="GO:0030288">
    <property type="term" value="C:outer membrane-bounded periplasmic space"/>
    <property type="evidence" value="ECO:0007669"/>
    <property type="project" value="InterPro"/>
</dbReference>
<dbReference type="PANTHER" id="PTHR30381">
    <property type="entry name" value="FLAGELLAR P-RING PERIPLASMIC PROTEIN FLGI"/>
    <property type="match status" value="1"/>
</dbReference>
<dbReference type="InterPro" id="IPR001782">
    <property type="entry name" value="Flag_FlgI"/>
</dbReference>
<evidence type="ECO:0000256" key="6">
    <source>
        <dbReference type="ARBA" id="ARBA00023143"/>
    </source>
</evidence>